<proteinExistence type="predicted"/>
<accession>A0ABV8T738</accession>
<dbReference type="InterPro" id="IPR019089">
    <property type="entry name" value="Cas_GSU0054"/>
</dbReference>
<keyword evidence="2" id="KW-1185">Reference proteome</keyword>
<gene>
    <name evidence="1" type="primary">csb2</name>
    <name evidence="1" type="ORF">ACFPN2_38200</name>
</gene>
<dbReference type="Pfam" id="PF09609">
    <property type="entry name" value="Cas_GSU0054"/>
    <property type="match status" value="1"/>
</dbReference>
<reference evidence="2" key="1">
    <citation type="journal article" date="2019" name="Int. J. Syst. Evol. Microbiol.">
        <title>The Global Catalogue of Microorganisms (GCM) 10K type strain sequencing project: providing services to taxonomists for standard genome sequencing and annotation.</title>
        <authorList>
            <consortium name="The Broad Institute Genomics Platform"/>
            <consortium name="The Broad Institute Genome Sequencing Center for Infectious Disease"/>
            <person name="Wu L."/>
            <person name="Ma J."/>
        </authorList>
    </citation>
    <scope>NUCLEOTIDE SEQUENCE [LARGE SCALE GENOMIC DNA]</scope>
    <source>
        <strain evidence="2">CGMCC 1.10759</strain>
    </source>
</reference>
<evidence type="ECO:0000313" key="1">
    <source>
        <dbReference type="EMBL" id="MFC4314955.1"/>
    </source>
</evidence>
<dbReference type="NCBIfam" id="TIGR02165">
    <property type="entry name" value="cas5_6_GSU0054"/>
    <property type="match status" value="1"/>
</dbReference>
<organism evidence="1 2">
    <name type="scientific">Steroidobacter flavus</name>
    <dbReference type="NCBI Taxonomy" id="1842136"/>
    <lineage>
        <taxon>Bacteria</taxon>
        <taxon>Pseudomonadati</taxon>
        <taxon>Pseudomonadota</taxon>
        <taxon>Gammaproteobacteria</taxon>
        <taxon>Steroidobacterales</taxon>
        <taxon>Steroidobacteraceae</taxon>
        <taxon>Steroidobacter</taxon>
    </lineage>
</organism>
<protein>
    <submittedName>
        <fullName evidence="1">Type I-U CRISPR-associated protein Csb2</fullName>
    </submittedName>
</protein>
<evidence type="ECO:0000313" key="2">
    <source>
        <dbReference type="Proteomes" id="UP001595904"/>
    </source>
</evidence>
<dbReference type="Proteomes" id="UP001595904">
    <property type="component" value="Unassembled WGS sequence"/>
</dbReference>
<dbReference type="EMBL" id="JBHSDU010000015">
    <property type="protein sequence ID" value="MFC4314955.1"/>
    <property type="molecule type" value="Genomic_DNA"/>
</dbReference>
<comment type="caution">
    <text evidence="1">The sequence shown here is derived from an EMBL/GenBank/DDBJ whole genome shotgun (WGS) entry which is preliminary data.</text>
</comment>
<dbReference type="RefSeq" id="WP_380606553.1">
    <property type="nucleotide sequence ID" value="NZ_JBHSDU010000015.1"/>
</dbReference>
<name>A0ABV8T738_9GAMM</name>
<sequence>MLTIEMEFLMGRAVLSQWGDRTQAEWPPHPQRLFSALVSAYGELGAQKEHENALRWFESLTAPEIKADLSPALRSTPSYFVPVNDEAMKSDSGRTDFRHVLDRRIRHERFFPAVVPEDPIVVFQWPQVPQLEQHRAPLAELVESLTYIGHSSSPVRACLRDESVTPSLCPADHGEMSLRIPSAGRFDRLMSSHELRRADESIQPPLGRVQSYKRPIASSIFSNDAIVVALEGGPRLGMGSTLPLIQQVRSALLARFGTSVSEVLSGHDSVGDMSRQPHLAIVPLGFVNSPYADGSLKGVAFVLPATADRSSRRQLRAALAKTWKLHLGPLGSINVRYVDPRSQGRLKSLDFSAYVGASDTWASVTPVVLDRHPRDKRPAEAVIATACERIGLPRPVEVGIRSVSTISGAPTVHEFHGRSKQVDNRPRQHTTIRFDRKVHGPVMLGAGRFTGLGLCMPLRIPSR</sequence>